<dbReference type="InterPro" id="IPR026033">
    <property type="entry name" value="Azg-like_bact_archaea"/>
</dbReference>
<feature type="transmembrane region" description="Helical" evidence="9">
    <location>
        <begin position="448"/>
        <end position="468"/>
    </location>
</feature>
<name>A0AA35CL31_9FIRM</name>
<feature type="transmembrane region" description="Helical" evidence="9">
    <location>
        <begin position="351"/>
        <end position="371"/>
    </location>
</feature>
<dbReference type="GO" id="GO:0005345">
    <property type="term" value="F:purine nucleobase transmembrane transporter activity"/>
    <property type="evidence" value="ECO:0007669"/>
    <property type="project" value="TreeGrafter"/>
</dbReference>
<dbReference type="EMBL" id="AP025628">
    <property type="protein sequence ID" value="BDG61290.1"/>
    <property type="molecule type" value="Genomic_DNA"/>
</dbReference>
<dbReference type="GO" id="GO:0005886">
    <property type="term" value="C:plasma membrane"/>
    <property type="evidence" value="ECO:0007669"/>
    <property type="project" value="UniProtKB-SubCell"/>
</dbReference>
<feature type="transmembrane region" description="Helical" evidence="9">
    <location>
        <begin position="150"/>
        <end position="167"/>
    </location>
</feature>
<protein>
    <submittedName>
        <fullName evidence="10">NCS2 family permease</fullName>
    </submittedName>
</protein>
<feature type="transmembrane region" description="Helical" evidence="9">
    <location>
        <begin position="38"/>
        <end position="56"/>
    </location>
</feature>
<evidence type="ECO:0000256" key="3">
    <source>
        <dbReference type="ARBA" id="ARBA00022448"/>
    </source>
</evidence>
<feature type="transmembrane region" description="Helical" evidence="9">
    <location>
        <begin position="98"/>
        <end position="116"/>
    </location>
</feature>
<sequence>MAREALEQRGAPKAVGGSGALDRWFRLREAGTDVRTEVIAGIVTFMTMAYIIFVNPDILGAAGVPRQAAAVATALGAGVMTILMGLASNYPLALASGMGLNAVLAFGVVLGAGYTWQQAMGIVFWEGLLVTLLVLTGARESVMNAIPANLKRAIGVGIGLFIAFIGLKNAGIITHTATIVPGPGGQPVISNPTYVALGNLREPAALLALFGLALTLLLVVRRVRGALLLGILGTTLVAFFTGQARLPETWLSLPTAESLATIGRLDFSVVLNLSAWSFIFAFLMTDFFDTMGTVVAVGGEAGYLRPDGTVPRLRNVLLVDSLAAVTGGFLGCSSITTYIESASGVGEGGRTGLTSVVTGLLFLLAIFFAPVVGIVPSAATAPALIIVGFLMMSVVREIEFGNPEDGIPAFLTLLGMPLTFNISHGIGLGFVSYVLLKLFRGRARDVHPLLWVVSALFTVELFGLWQFIFR</sequence>
<dbReference type="InterPro" id="IPR006043">
    <property type="entry name" value="NCS2"/>
</dbReference>
<feature type="transmembrane region" description="Helical" evidence="9">
    <location>
        <begin position="317"/>
        <end position="339"/>
    </location>
</feature>
<evidence type="ECO:0000256" key="6">
    <source>
        <dbReference type="ARBA" id="ARBA00022989"/>
    </source>
</evidence>
<keyword evidence="11" id="KW-1185">Reference proteome</keyword>
<dbReference type="Proteomes" id="UP001163687">
    <property type="component" value="Chromosome"/>
</dbReference>
<evidence type="ECO:0000313" key="10">
    <source>
        <dbReference type="EMBL" id="BDG61290.1"/>
    </source>
</evidence>
<dbReference type="PANTHER" id="PTHR43337:SF1">
    <property type="entry name" value="XANTHINE_URACIL PERMEASE C887.17-RELATED"/>
    <property type="match status" value="1"/>
</dbReference>
<feature type="transmembrane region" description="Helical" evidence="9">
    <location>
        <begin position="68"/>
        <end position="86"/>
    </location>
</feature>
<dbReference type="KEGG" id="cmic:caldi_23800"/>
<keyword evidence="6 8" id="KW-1133">Transmembrane helix</keyword>
<proteinExistence type="inferred from homology"/>
<comment type="similarity">
    <text evidence="2 8">Belongs to the nucleobase:cation symporter-2 (NCS2) (TC 2.A.40) family. Azg-like subfamily.</text>
</comment>
<evidence type="ECO:0000256" key="5">
    <source>
        <dbReference type="ARBA" id="ARBA00022692"/>
    </source>
</evidence>
<keyword evidence="5 8" id="KW-0812">Transmembrane</keyword>
<keyword evidence="4 8" id="KW-1003">Cell membrane</keyword>
<evidence type="ECO:0000313" key="11">
    <source>
        <dbReference type="Proteomes" id="UP001163687"/>
    </source>
</evidence>
<gene>
    <name evidence="10" type="ORF">caldi_23800</name>
</gene>
<dbReference type="PANTHER" id="PTHR43337">
    <property type="entry name" value="XANTHINE/URACIL PERMEASE C887.17-RELATED"/>
    <property type="match status" value="1"/>
</dbReference>
<keyword evidence="7 8" id="KW-0472">Membrane</keyword>
<dbReference type="PIRSF" id="PIRSF005353">
    <property type="entry name" value="PbuG"/>
    <property type="match status" value="1"/>
</dbReference>
<dbReference type="Pfam" id="PF00860">
    <property type="entry name" value="Xan_ur_permease"/>
    <property type="match status" value="1"/>
</dbReference>
<dbReference type="AlphaFoldDB" id="A0AA35CL31"/>
<dbReference type="InterPro" id="IPR045018">
    <property type="entry name" value="Azg-like"/>
</dbReference>
<dbReference type="RefSeq" id="WP_264841948.1">
    <property type="nucleotide sequence ID" value="NZ_AP025628.1"/>
</dbReference>
<feature type="transmembrane region" description="Helical" evidence="9">
    <location>
        <begin position="122"/>
        <end position="138"/>
    </location>
</feature>
<evidence type="ECO:0000256" key="9">
    <source>
        <dbReference type="SAM" id="Phobius"/>
    </source>
</evidence>
<accession>A0AA35CL31</accession>
<evidence type="ECO:0000256" key="7">
    <source>
        <dbReference type="ARBA" id="ARBA00023136"/>
    </source>
</evidence>
<keyword evidence="3 8" id="KW-0813">Transport</keyword>
<organism evidence="10 11">
    <name type="scientific">Caldinitratiruptor microaerophilus</name>
    <dbReference type="NCBI Taxonomy" id="671077"/>
    <lineage>
        <taxon>Bacteria</taxon>
        <taxon>Bacillati</taxon>
        <taxon>Bacillota</taxon>
        <taxon>Clostridia</taxon>
        <taxon>Eubacteriales</taxon>
        <taxon>Symbiobacteriaceae</taxon>
        <taxon>Caldinitratiruptor</taxon>
    </lineage>
</organism>
<feature type="transmembrane region" description="Helical" evidence="9">
    <location>
        <begin position="203"/>
        <end position="220"/>
    </location>
</feature>
<evidence type="ECO:0000256" key="8">
    <source>
        <dbReference type="PIRNR" id="PIRNR005353"/>
    </source>
</evidence>
<evidence type="ECO:0000256" key="1">
    <source>
        <dbReference type="ARBA" id="ARBA00004651"/>
    </source>
</evidence>
<reference evidence="10" key="1">
    <citation type="submission" date="2022-03" db="EMBL/GenBank/DDBJ databases">
        <title>Complete genome sequence of Caldinitratiruptor microaerophilus.</title>
        <authorList>
            <person name="Mukaiyama R."/>
            <person name="Nishiyama T."/>
            <person name="Ueda K."/>
        </authorList>
    </citation>
    <scope>NUCLEOTIDE SEQUENCE</scope>
    <source>
        <strain evidence="10">JCM 16183</strain>
    </source>
</reference>
<feature type="transmembrane region" description="Helical" evidence="9">
    <location>
        <begin position="227"/>
        <end position="246"/>
    </location>
</feature>
<evidence type="ECO:0000256" key="4">
    <source>
        <dbReference type="ARBA" id="ARBA00022475"/>
    </source>
</evidence>
<evidence type="ECO:0000256" key="2">
    <source>
        <dbReference type="ARBA" id="ARBA00005697"/>
    </source>
</evidence>
<feature type="transmembrane region" description="Helical" evidence="9">
    <location>
        <begin position="378"/>
        <end position="395"/>
    </location>
</feature>
<feature type="transmembrane region" description="Helical" evidence="9">
    <location>
        <begin position="407"/>
        <end position="436"/>
    </location>
</feature>
<comment type="subcellular location">
    <subcellularLocation>
        <location evidence="1 8">Cell membrane</location>
        <topology evidence="1 8">Multi-pass membrane protein</topology>
    </subcellularLocation>
</comment>